<dbReference type="InterPro" id="IPR050595">
    <property type="entry name" value="Bact_response_regulator"/>
</dbReference>
<dbReference type="SMART" id="SM00448">
    <property type="entry name" value="REC"/>
    <property type="match status" value="1"/>
</dbReference>
<keyword evidence="2" id="KW-0902">Two-component regulatory system</keyword>
<feature type="domain" description="Response regulatory" evidence="4">
    <location>
        <begin position="3"/>
        <end position="114"/>
    </location>
</feature>
<dbReference type="InterPro" id="IPR001789">
    <property type="entry name" value="Sig_transdc_resp-reg_receiver"/>
</dbReference>
<evidence type="ECO:0000259" key="4">
    <source>
        <dbReference type="PROSITE" id="PS50110"/>
    </source>
</evidence>
<dbReference type="EMBL" id="SDWV01000017">
    <property type="protein sequence ID" value="RYC07153.1"/>
    <property type="molecule type" value="Genomic_DNA"/>
</dbReference>
<name>A0A4Q2SPA8_9ACTN</name>
<reference evidence="5 6" key="1">
    <citation type="submission" date="2019-01" db="EMBL/GenBank/DDBJ databases">
        <title>Novel species of Nocardioides.</title>
        <authorList>
            <person name="Liu Q."/>
            <person name="X Y.-H."/>
        </authorList>
    </citation>
    <scope>NUCLEOTIDE SEQUENCE [LARGE SCALE GENOMIC DNA]</scope>
    <source>
        <strain evidence="5 6">HLT2-9</strain>
    </source>
</reference>
<dbReference type="PANTHER" id="PTHR44591">
    <property type="entry name" value="STRESS RESPONSE REGULATOR PROTEIN 1"/>
    <property type="match status" value="1"/>
</dbReference>
<dbReference type="InterPro" id="IPR011006">
    <property type="entry name" value="CheY-like_superfamily"/>
</dbReference>
<dbReference type="GO" id="GO:0000160">
    <property type="term" value="P:phosphorelay signal transduction system"/>
    <property type="evidence" value="ECO:0007669"/>
    <property type="project" value="UniProtKB-KW"/>
</dbReference>
<evidence type="ECO:0000256" key="1">
    <source>
        <dbReference type="ARBA" id="ARBA00022553"/>
    </source>
</evidence>
<keyword evidence="6" id="KW-1185">Reference proteome</keyword>
<dbReference type="SUPFAM" id="SSF52172">
    <property type="entry name" value="CheY-like"/>
    <property type="match status" value="1"/>
</dbReference>
<evidence type="ECO:0000313" key="6">
    <source>
        <dbReference type="Proteomes" id="UP000291101"/>
    </source>
</evidence>
<accession>A0A4Q2SPA8</accession>
<comment type="caution">
    <text evidence="5">The sequence shown here is derived from an EMBL/GenBank/DDBJ whole genome shotgun (WGS) entry which is preliminary data.</text>
</comment>
<proteinExistence type="predicted"/>
<sequence>MVNTLVVDDDVDVLEFVAALLGRAGHEVTTSVNGLEAFDLLLAEDFDLCVLDHELPGLTGLEIAGAFRESGKTTRFVLVSGLTRLKLEGAEPIHEFVRKPFDPDQFLKIVKELLAT</sequence>
<feature type="modified residue" description="4-aspartylphosphate" evidence="3">
    <location>
        <position position="52"/>
    </location>
</feature>
<dbReference type="PANTHER" id="PTHR44591:SF14">
    <property type="entry name" value="PROTEIN PILG"/>
    <property type="match status" value="1"/>
</dbReference>
<dbReference type="Gene3D" id="3.40.50.2300">
    <property type="match status" value="1"/>
</dbReference>
<dbReference type="PROSITE" id="PS50110">
    <property type="entry name" value="RESPONSE_REGULATORY"/>
    <property type="match status" value="1"/>
</dbReference>
<dbReference type="Proteomes" id="UP000291101">
    <property type="component" value="Unassembled WGS sequence"/>
</dbReference>
<dbReference type="Pfam" id="PF00072">
    <property type="entry name" value="Response_reg"/>
    <property type="match status" value="1"/>
</dbReference>
<dbReference type="AlphaFoldDB" id="A0A4Q2SPA8"/>
<gene>
    <name evidence="5" type="ORF">EUA94_15765</name>
</gene>
<evidence type="ECO:0000313" key="5">
    <source>
        <dbReference type="EMBL" id="RYC07153.1"/>
    </source>
</evidence>
<organism evidence="5 6">
    <name type="scientific">Nocardioides zhouii</name>
    <dbReference type="NCBI Taxonomy" id="1168729"/>
    <lineage>
        <taxon>Bacteria</taxon>
        <taxon>Bacillati</taxon>
        <taxon>Actinomycetota</taxon>
        <taxon>Actinomycetes</taxon>
        <taxon>Propionibacteriales</taxon>
        <taxon>Nocardioidaceae</taxon>
        <taxon>Nocardioides</taxon>
    </lineage>
</organism>
<protein>
    <submittedName>
        <fullName evidence="5">Response regulator</fullName>
    </submittedName>
</protein>
<dbReference type="OrthoDB" id="3197131at2"/>
<dbReference type="CDD" id="cd00156">
    <property type="entry name" value="REC"/>
    <property type="match status" value="1"/>
</dbReference>
<keyword evidence="1 3" id="KW-0597">Phosphoprotein</keyword>
<dbReference type="RefSeq" id="WP_129427844.1">
    <property type="nucleotide sequence ID" value="NZ_SDWV01000017.1"/>
</dbReference>
<evidence type="ECO:0000256" key="2">
    <source>
        <dbReference type="ARBA" id="ARBA00023012"/>
    </source>
</evidence>
<evidence type="ECO:0000256" key="3">
    <source>
        <dbReference type="PROSITE-ProRule" id="PRU00169"/>
    </source>
</evidence>